<evidence type="ECO:0000313" key="11">
    <source>
        <dbReference type="RefSeq" id="XP_023948111.2"/>
    </source>
</evidence>
<dbReference type="Gene3D" id="3.30.160.60">
    <property type="entry name" value="Classic Zinc Finger"/>
    <property type="match status" value="9"/>
</dbReference>
<dbReference type="GO" id="GO:0003677">
    <property type="term" value="F:DNA binding"/>
    <property type="evidence" value="ECO:0007669"/>
    <property type="project" value="UniProtKB-KW"/>
</dbReference>
<evidence type="ECO:0000256" key="7">
    <source>
        <dbReference type="SAM" id="MobiDB-lite"/>
    </source>
</evidence>
<proteinExistence type="predicted"/>
<keyword evidence="3 5" id="KW-0863">Zinc-finger</keyword>
<dbReference type="Pfam" id="PF00096">
    <property type="entry name" value="zf-C2H2"/>
    <property type="match status" value="7"/>
</dbReference>
<dbReference type="SMART" id="SM00868">
    <property type="entry name" value="zf-AD"/>
    <property type="match status" value="1"/>
</dbReference>
<gene>
    <name evidence="11" type="primary">LOC112053067</name>
</gene>
<reference evidence="11" key="1">
    <citation type="submission" date="2025-08" db="UniProtKB">
        <authorList>
            <consortium name="RefSeq"/>
        </authorList>
    </citation>
    <scope>IDENTIFICATION</scope>
</reference>
<feature type="domain" description="C2H2-type" evidence="8">
    <location>
        <begin position="293"/>
        <end position="320"/>
    </location>
</feature>
<dbReference type="SUPFAM" id="SSF57667">
    <property type="entry name" value="beta-beta-alpha zinc fingers"/>
    <property type="match status" value="5"/>
</dbReference>
<feature type="domain" description="C2H2-type" evidence="8">
    <location>
        <begin position="265"/>
        <end position="292"/>
    </location>
</feature>
<dbReference type="KEGG" id="bany:112053067"/>
<dbReference type="Gene3D" id="3.40.1800.20">
    <property type="match status" value="1"/>
</dbReference>
<feature type="domain" description="C2H2-type" evidence="8">
    <location>
        <begin position="349"/>
        <end position="376"/>
    </location>
</feature>
<dbReference type="PROSITE" id="PS50157">
    <property type="entry name" value="ZINC_FINGER_C2H2_2"/>
    <property type="match status" value="9"/>
</dbReference>
<feature type="compositionally biased region" description="Polar residues" evidence="7">
    <location>
        <begin position="211"/>
        <end position="220"/>
    </location>
</feature>
<dbReference type="GeneID" id="112053067"/>
<dbReference type="AlphaFoldDB" id="A0A6J1NXE2"/>
<evidence type="ECO:0000313" key="10">
    <source>
        <dbReference type="Proteomes" id="UP001652582"/>
    </source>
</evidence>
<evidence type="ECO:0000259" key="8">
    <source>
        <dbReference type="PROSITE" id="PS50157"/>
    </source>
</evidence>
<evidence type="ECO:0000259" key="9">
    <source>
        <dbReference type="PROSITE" id="PS51915"/>
    </source>
</evidence>
<evidence type="ECO:0000256" key="1">
    <source>
        <dbReference type="ARBA" id="ARBA00022723"/>
    </source>
</evidence>
<keyword evidence="4 6" id="KW-0862">Zinc</keyword>
<dbReference type="SUPFAM" id="SSF57716">
    <property type="entry name" value="Glucocorticoid receptor-like (DNA-binding domain)"/>
    <property type="match status" value="1"/>
</dbReference>
<feature type="domain" description="C2H2-type" evidence="8">
    <location>
        <begin position="377"/>
        <end position="404"/>
    </location>
</feature>
<evidence type="ECO:0000256" key="6">
    <source>
        <dbReference type="PROSITE-ProRule" id="PRU01263"/>
    </source>
</evidence>
<dbReference type="PANTHER" id="PTHR24408">
    <property type="entry name" value="ZINC FINGER PROTEIN"/>
    <property type="match status" value="1"/>
</dbReference>
<evidence type="ECO:0000256" key="3">
    <source>
        <dbReference type="ARBA" id="ARBA00022771"/>
    </source>
</evidence>
<dbReference type="PROSITE" id="PS51915">
    <property type="entry name" value="ZAD"/>
    <property type="match status" value="1"/>
</dbReference>
<evidence type="ECO:0000256" key="5">
    <source>
        <dbReference type="PROSITE-ProRule" id="PRU00042"/>
    </source>
</evidence>
<dbReference type="PROSITE" id="PS00028">
    <property type="entry name" value="ZINC_FINGER_C2H2_1"/>
    <property type="match status" value="8"/>
</dbReference>
<dbReference type="OrthoDB" id="3437960at2759"/>
<dbReference type="GO" id="GO:0005634">
    <property type="term" value="C:nucleus"/>
    <property type="evidence" value="ECO:0007669"/>
    <property type="project" value="UniProtKB-SubCell"/>
</dbReference>
<dbReference type="InterPro" id="IPR012934">
    <property type="entry name" value="Znf_AD"/>
</dbReference>
<keyword evidence="10" id="KW-1185">Reference proteome</keyword>
<feature type="domain" description="C2H2-type" evidence="8">
    <location>
        <begin position="460"/>
        <end position="488"/>
    </location>
</feature>
<feature type="domain" description="C2H2-type" evidence="8">
    <location>
        <begin position="405"/>
        <end position="432"/>
    </location>
</feature>
<name>A0A6J1NXE2_BICAN</name>
<dbReference type="GO" id="GO:0008270">
    <property type="term" value="F:zinc ion binding"/>
    <property type="evidence" value="ECO:0007669"/>
    <property type="project" value="UniProtKB-UniRule"/>
</dbReference>
<organism evidence="10 11">
    <name type="scientific">Bicyclus anynana</name>
    <name type="common">Squinting bush brown butterfly</name>
    <dbReference type="NCBI Taxonomy" id="110368"/>
    <lineage>
        <taxon>Eukaryota</taxon>
        <taxon>Metazoa</taxon>
        <taxon>Ecdysozoa</taxon>
        <taxon>Arthropoda</taxon>
        <taxon>Hexapoda</taxon>
        <taxon>Insecta</taxon>
        <taxon>Pterygota</taxon>
        <taxon>Neoptera</taxon>
        <taxon>Endopterygota</taxon>
        <taxon>Lepidoptera</taxon>
        <taxon>Glossata</taxon>
        <taxon>Ditrysia</taxon>
        <taxon>Papilionoidea</taxon>
        <taxon>Nymphalidae</taxon>
        <taxon>Satyrinae</taxon>
        <taxon>Satyrini</taxon>
        <taxon>Mycalesina</taxon>
        <taxon>Bicyclus</taxon>
    </lineage>
</organism>
<dbReference type="InterPro" id="IPR013087">
    <property type="entry name" value="Znf_C2H2_type"/>
</dbReference>
<feature type="domain" description="ZAD" evidence="9">
    <location>
        <begin position="5"/>
        <end position="82"/>
    </location>
</feature>
<sequence>MDFKSICRICLQSSKLTFDIYTNFYAKRNILYCDMLSNCTTLKPVKEDGLPRLICKDCSRALKRTYTFNIQCTENDQRLRHYLENSVVPKTEDSHVVNVEVKSEQLEEQLELMLKENKVFDNGVKSEPENADGDSWDADDDNVALGEIKLKKTLKESNHITNGKDNKLWEPGKDFDELLYEEITPNKSANAQIENGDKLQRKRGRRKKDTGISTPVQLHSSEPAPAPAPAPDSRMPSQCDVCGKIISTKSNLKAHKICHTDSRPYKCSLCPAAFKGHSALFQHKRVHSGETPYHCEYCPKQFSRRAGLVNHIRAHTGEKLFSCTICCKDFVQKTQLSIHMKRHKGDKTYLCQVCGKGFPIQSDLRVHQRTHNGEKPYACHLCDKTFATSGNLSIHVRIHNKEVRYKCKECDRGFVTCSSYNVHLKRHKGQRDYLCECGKTFYTSSALKQHKVVHTGVKKYQCLVCERKFSQTSHLSRHYRKEHAAPDAPLPPAALYRRLLPDDAALPHKRAPSVKFEAS</sequence>
<feature type="domain" description="C2H2-type" evidence="8">
    <location>
        <begin position="433"/>
        <end position="459"/>
    </location>
</feature>
<keyword evidence="1 6" id="KW-0479">Metal-binding</keyword>
<feature type="binding site" evidence="6">
    <location>
        <position position="55"/>
    </location>
    <ligand>
        <name>Zn(2+)</name>
        <dbReference type="ChEBI" id="CHEBI:29105"/>
    </ligand>
</feature>
<dbReference type="RefSeq" id="XP_023948111.2">
    <property type="nucleotide sequence ID" value="XM_024092343.2"/>
</dbReference>
<keyword evidence="2" id="KW-0677">Repeat</keyword>
<feature type="binding site" evidence="6">
    <location>
        <position position="58"/>
    </location>
    <ligand>
        <name>Zn(2+)</name>
        <dbReference type="ChEBI" id="CHEBI:29105"/>
    </ligand>
</feature>
<dbReference type="Proteomes" id="UP001652582">
    <property type="component" value="Chromosome 22"/>
</dbReference>
<feature type="domain" description="C2H2-type" evidence="8">
    <location>
        <begin position="237"/>
        <end position="264"/>
    </location>
</feature>
<accession>A0A6J1NXE2</accession>
<dbReference type="SMART" id="SM00355">
    <property type="entry name" value="ZnF_C2H2"/>
    <property type="match status" value="9"/>
</dbReference>
<protein>
    <submittedName>
        <fullName evidence="11">Zinc finger protein 12 isoform X1</fullName>
    </submittedName>
</protein>
<dbReference type="InterPro" id="IPR036236">
    <property type="entry name" value="Znf_C2H2_sf"/>
</dbReference>
<feature type="region of interest" description="Disordered" evidence="7">
    <location>
        <begin position="187"/>
        <end position="235"/>
    </location>
</feature>
<feature type="binding site" evidence="6">
    <location>
        <position position="10"/>
    </location>
    <ligand>
        <name>Zn(2+)</name>
        <dbReference type="ChEBI" id="CHEBI:29105"/>
    </ligand>
</feature>
<dbReference type="Pfam" id="PF07776">
    <property type="entry name" value="zf-AD"/>
    <property type="match status" value="1"/>
</dbReference>
<dbReference type="PANTHER" id="PTHR24408:SF58">
    <property type="entry name" value="TRANSCRIPTION FACTOR (TFIIIA), PUTATIVE (AFU_ORTHOLOGUE AFUA_1G05150)-RELATED"/>
    <property type="match status" value="1"/>
</dbReference>
<feature type="domain" description="C2H2-type" evidence="8">
    <location>
        <begin position="321"/>
        <end position="348"/>
    </location>
</feature>
<evidence type="ECO:0000256" key="4">
    <source>
        <dbReference type="ARBA" id="ARBA00022833"/>
    </source>
</evidence>
<feature type="binding site" evidence="6">
    <location>
        <position position="7"/>
    </location>
    <ligand>
        <name>Zn(2+)</name>
        <dbReference type="ChEBI" id="CHEBI:29105"/>
    </ligand>
</feature>
<evidence type="ECO:0000256" key="2">
    <source>
        <dbReference type="ARBA" id="ARBA00022737"/>
    </source>
</evidence>